<dbReference type="AlphaFoldDB" id="A0A8J3I437"/>
<proteinExistence type="predicted"/>
<sequence>MWSKEQEKEVKQRGSARFGTDWFDYRKPMKQADPLLSFSRQKTSAWCPDFSTHVTAMKERQHLKQPSKPEMRKAICA</sequence>
<accession>A0A8J3I437</accession>
<comment type="caution">
    <text evidence="1">The sequence shown here is derived from an EMBL/GenBank/DDBJ whole genome shotgun (WGS) entry which is preliminary data.</text>
</comment>
<organism evidence="1 2">
    <name type="scientific">Ktedonospora formicarum</name>
    <dbReference type="NCBI Taxonomy" id="2778364"/>
    <lineage>
        <taxon>Bacteria</taxon>
        <taxon>Bacillati</taxon>
        <taxon>Chloroflexota</taxon>
        <taxon>Ktedonobacteria</taxon>
        <taxon>Ktedonobacterales</taxon>
        <taxon>Ktedonobacteraceae</taxon>
        <taxon>Ktedonospora</taxon>
    </lineage>
</organism>
<protein>
    <submittedName>
        <fullName evidence="1">Uncharacterized protein</fullName>
    </submittedName>
</protein>
<dbReference type="EMBL" id="BNJF01000004">
    <property type="protein sequence ID" value="GHO48989.1"/>
    <property type="molecule type" value="Genomic_DNA"/>
</dbReference>
<name>A0A8J3I437_9CHLR</name>
<gene>
    <name evidence="1" type="ORF">KSX_71520</name>
</gene>
<dbReference type="Proteomes" id="UP000612362">
    <property type="component" value="Unassembled WGS sequence"/>
</dbReference>
<evidence type="ECO:0000313" key="2">
    <source>
        <dbReference type="Proteomes" id="UP000612362"/>
    </source>
</evidence>
<evidence type="ECO:0000313" key="1">
    <source>
        <dbReference type="EMBL" id="GHO48989.1"/>
    </source>
</evidence>
<keyword evidence="2" id="KW-1185">Reference proteome</keyword>
<reference evidence="1" key="1">
    <citation type="submission" date="2020-10" db="EMBL/GenBank/DDBJ databases">
        <title>Taxonomic study of unclassified bacteria belonging to the class Ktedonobacteria.</title>
        <authorList>
            <person name="Yabe S."/>
            <person name="Wang C.M."/>
            <person name="Zheng Y."/>
            <person name="Sakai Y."/>
            <person name="Cavaletti L."/>
            <person name="Monciardini P."/>
            <person name="Donadio S."/>
        </authorList>
    </citation>
    <scope>NUCLEOTIDE SEQUENCE</scope>
    <source>
        <strain evidence="1">SOSP1-1</strain>
    </source>
</reference>